<keyword evidence="5 8" id="KW-0560">Oxidoreductase</keyword>
<dbReference type="Pfam" id="PF00141">
    <property type="entry name" value="peroxidase"/>
    <property type="match status" value="1"/>
</dbReference>
<gene>
    <name evidence="10" type="ORF">CSSPTR1EN2_LOCUS583</name>
</gene>
<keyword evidence="3 8" id="KW-0349">Heme</keyword>
<evidence type="ECO:0000256" key="6">
    <source>
        <dbReference type="ARBA" id="ARBA00023004"/>
    </source>
</evidence>
<evidence type="ECO:0000313" key="11">
    <source>
        <dbReference type="Proteomes" id="UP001497512"/>
    </source>
</evidence>
<keyword evidence="2 8" id="KW-0575">Peroxidase</keyword>
<comment type="subcellular location">
    <subcellularLocation>
        <location evidence="8">Secreted</location>
    </subcellularLocation>
</comment>
<dbReference type="Proteomes" id="UP001497512">
    <property type="component" value="Chromosome 1"/>
</dbReference>
<evidence type="ECO:0000256" key="1">
    <source>
        <dbReference type="ARBA" id="ARBA00000189"/>
    </source>
</evidence>
<dbReference type="PANTHER" id="PTHR31517">
    <property type="match status" value="1"/>
</dbReference>
<evidence type="ECO:0000256" key="8">
    <source>
        <dbReference type="RuleBase" id="RU362060"/>
    </source>
</evidence>
<proteinExistence type="inferred from homology"/>
<dbReference type="PRINTS" id="PR00461">
    <property type="entry name" value="PLPEROXIDASE"/>
</dbReference>
<dbReference type="InterPro" id="IPR000823">
    <property type="entry name" value="Peroxidase_pln"/>
</dbReference>
<comment type="cofactor">
    <cofactor evidence="8">
        <name>heme b</name>
        <dbReference type="ChEBI" id="CHEBI:60344"/>
    </cofactor>
    <text evidence="8">Binds 1 heme b (iron(II)-protoporphyrin IX) group per subunit.</text>
</comment>
<evidence type="ECO:0000313" key="10">
    <source>
        <dbReference type="EMBL" id="CAK9189971.1"/>
    </source>
</evidence>
<comment type="cofactor">
    <cofactor evidence="8">
        <name>Ca(2+)</name>
        <dbReference type="ChEBI" id="CHEBI:29108"/>
    </cofactor>
    <text evidence="8">Binds 2 calcium ions per subunit.</text>
</comment>
<dbReference type="PROSITE" id="PS50873">
    <property type="entry name" value="PEROXIDASE_4"/>
    <property type="match status" value="1"/>
</dbReference>
<evidence type="ECO:0000256" key="7">
    <source>
        <dbReference type="ARBA" id="ARBA00023157"/>
    </source>
</evidence>
<organism evidence="10 11">
    <name type="scientific">Sphagnum troendelagicum</name>
    <dbReference type="NCBI Taxonomy" id="128251"/>
    <lineage>
        <taxon>Eukaryota</taxon>
        <taxon>Viridiplantae</taxon>
        <taxon>Streptophyta</taxon>
        <taxon>Embryophyta</taxon>
        <taxon>Bryophyta</taxon>
        <taxon>Sphagnophytina</taxon>
        <taxon>Sphagnopsida</taxon>
        <taxon>Sphagnales</taxon>
        <taxon>Sphagnaceae</taxon>
        <taxon>Sphagnum</taxon>
    </lineage>
</organism>
<dbReference type="Gene3D" id="1.10.420.10">
    <property type="entry name" value="Peroxidase, domain 2"/>
    <property type="match status" value="1"/>
</dbReference>
<evidence type="ECO:0000259" key="9">
    <source>
        <dbReference type="PROSITE" id="PS50873"/>
    </source>
</evidence>
<dbReference type="EC" id="1.11.1.7" evidence="8"/>
<reference evidence="10 11" key="1">
    <citation type="submission" date="2024-02" db="EMBL/GenBank/DDBJ databases">
        <authorList>
            <consortium name="ELIXIR-Norway"/>
            <consortium name="Elixir Norway"/>
        </authorList>
    </citation>
    <scope>NUCLEOTIDE SEQUENCE [LARGE SCALE GENOMIC DNA]</scope>
</reference>
<dbReference type="InterPro" id="IPR019794">
    <property type="entry name" value="Peroxidases_AS"/>
</dbReference>
<keyword evidence="11" id="KW-1185">Reference proteome</keyword>
<keyword evidence="8" id="KW-0964">Secreted</keyword>
<keyword evidence="6 8" id="KW-0408">Iron</keyword>
<evidence type="ECO:0000256" key="4">
    <source>
        <dbReference type="ARBA" id="ARBA00022723"/>
    </source>
</evidence>
<dbReference type="Gene3D" id="1.10.520.10">
    <property type="match status" value="1"/>
</dbReference>
<dbReference type="CDD" id="cd00693">
    <property type="entry name" value="secretory_peroxidase"/>
    <property type="match status" value="1"/>
</dbReference>
<keyword evidence="7" id="KW-1015">Disulfide bond</keyword>
<comment type="function">
    <text evidence="8">Removal of H(2)O(2), oxidation of toxic reductants, biosynthesis and degradation of lignin, suberization, auxin catabolism, response to environmental stresses such as wounding, pathogen attack and oxidative stress.</text>
</comment>
<evidence type="ECO:0000256" key="3">
    <source>
        <dbReference type="ARBA" id="ARBA00022617"/>
    </source>
</evidence>
<keyword evidence="8" id="KW-0106">Calcium</keyword>
<comment type="similarity">
    <text evidence="8">Belongs to the peroxidase family. Classical plant (class III) peroxidase subfamily.</text>
</comment>
<name>A0ABP0T9C9_9BRYO</name>
<keyword evidence="8" id="KW-0376">Hydrogen peroxide</keyword>
<feature type="domain" description="Plant heme peroxidase family profile" evidence="9">
    <location>
        <begin position="35"/>
        <end position="337"/>
    </location>
</feature>
<dbReference type="SUPFAM" id="SSF48113">
    <property type="entry name" value="Heme-dependent peroxidases"/>
    <property type="match status" value="1"/>
</dbReference>
<evidence type="ECO:0000256" key="2">
    <source>
        <dbReference type="ARBA" id="ARBA00022559"/>
    </source>
</evidence>
<sequence>MKVNFRMLASLSTKFLAFRGFKLRLKDNGSAAQQQLQYGYYDATCPDAEEIARQALRLYFTIDPTSSAAILRVSFHDCQVQGCDASILLDSDSAKGITSETASSANFGIRRLDIIDGVKLVLEEACPNTVSCADIIAIAGREAVAFAGGPRLIIPFGRRDSTFASTAEADARLPGVSIGVDQFISLFAAYGMTIAESVAIMGAHTLGVGHCQSFENRLKAAASDPTLGLLFGGQLRATCLADEEGISRTDLQAFFPNDLTNTLFDSMYFQGTVNGRGLFTIDAELPLDSRTADIEQTFAIDQQAFFDSLTSAYVKMTSANVLTGDRGQIRTNCHFVNS</sequence>
<dbReference type="InterPro" id="IPR033905">
    <property type="entry name" value="Secretory_peroxidase"/>
</dbReference>
<dbReference type="PRINTS" id="PR00458">
    <property type="entry name" value="PEROXIDASE"/>
</dbReference>
<dbReference type="InterPro" id="IPR010255">
    <property type="entry name" value="Haem_peroxidase_sf"/>
</dbReference>
<dbReference type="PROSITE" id="PS00436">
    <property type="entry name" value="PEROXIDASE_2"/>
    <property type="match status" value="1"/>
</dbReference>
<comment type="catalytic activity">
    <reaction evidence="1 8">
        <text>2 a phenolic donor + H2O2 = 2 a phenolic radical donor + 2 H2O</text>
        <dbReference type="Rhea" id="RHEA:56136"/>
        <dbReference type="ChEBI" id="CHEBI:15377"/>
        <dbReference type="ChEBI" id="CHEBI:16240"/>
        <dbReference type="ChEBI" id="CHEBI:139520"/>
        <dbReference type="ChEBI" id="CHEBI:139521"/>
        <dbReference type="EC" id="1.11.1.7"/>
    </reaction>
</comment>
<accession>A0ABP0T9C9</accession>
<dbReference type="PANTHER" id="PTHR31517:SF81">
    <property type="entry name" value="PEROXIDASE"/>
    <property type="match status" value="1"/>
</dbReference>
<dbReference type="InterPro" id="IPR002016">
    <property type="entry name" value="Haem_peroxidase"/>
</dbReference>
<evidence type="ECO:0000256" key="5">
    <source>
        <dbReference type="ARBA" id="ARBA00023002"/>
    </source>
</evidence>
<keyword evidence="4 8" id="KW-0479">Metal-binding</keyword>
<dbReference type="EMBL" id="OZ019893">
    <property type="protein sequence ID" value="CAK9189971.1"/>
    <property type="molecule type" value="Genomic_DNA"/>
</dbReference>
<protein>
    <recommendedName>
        <fullName evidence="8">Peroxidase</fullName>
        <ecNumber evidence="8">1.11.1.7</ecNumber>
    </recommendedName>
</protein>